<accession>A0ABU3RUX8</accession>
<reference evidence="2 3" key="1">
    <citation type="submission" date="2023-09" db="EMBL/GenBank/DDBJ databases">
        <title>Microbacterium fusihabitans sp. nov., Microbacterium phycihabitans sp. nov., and Microbacterium cervinum sp. nov., isolated from dried seaweeds of beach.</title>
        <authorList>
            <person name="Lee S.D."/>
        </authorList>
    </citation>
    <scope>NUCLEOTIDE SEQUENCE [LARGE SCALE GENOMIC DNA]</scope>
    <source>
        <strain evidence="2 3">KSW2-21</strain>
    </source>
</reference>
<feature type="chain" id="PRO_5046471969" evidence="1">
    <location>
        <begin position="33"/>
        <end position="169"/>
    </location>
</feature>
<dbReference type="EMBL" id="JAWDIU010000002">
    <property type="protein sequence ID" value="MDU0326658.1"/>
    <property type="molecule type" value="Genomic_DNA"/>
</dbReference>
<sequence>MIARNRLHHRLGIGAAAAVLVFAAPAVSPASAAWETEATAAAPALTAGVLAAPVIGCATGGTVLAPTATLSWNTVARATGYRVTLTYPPTGATTVLVDRQTAASLRVDTGLLESVLGGLLTTLLGSTPSVVTVQALTDGAWVSVPSNGAPIAVTGLLQIGLLGGVKCQP</sequence>
<name>A0ABU3RUX8_9MICO</name>
<comment type="caution">
    <text evidence="2">The sequence shown here is derived from an EMBL/GenBank/DDBJ whole genome shotgun (WGS) entry which is preliminary data.</text>
</comment>
<dbReference type="RefSeq" id="WP_316001164.1">
    <property type="nucleotide sequence ID" value="NZ_JAWDIU010000002.1"/>
</dbReference>
<organism evidence="2 3">
    <name type="scientific">Microbacterium algihabitans</name>
    <dbReference type="NCBI Taxonomy" id="3075992"/>
    <lineage>
        <taxon>Bacteria</taxon>
        <taxon>Bacillati</taxon>
        <taxon>Actinomycetota</taxon>
        <taxon>Actinomycetes</taxon>
        <taxon>Micrococcales</taxon>
        <taxon>Microbacteriaceae</taxon>
        <taxon>Microbacterium</taxon>
    </lineage>
</organism>
<proteinExistence type="predicted"/>
<dbReference type="Proteomes" id="UP001256673">
    <property type="component" value="Unassembled WGS sequence"/>
</dbReference>
<evidence type="ECO:0000256" key="1">
    <source>
        <dbReference type="SAM" id="SignalP"/>
    </source>
</evidence>
<evidence type="ECO:0000313" key="3">
    <source>
        <dbReference type="Proteomes" id="UP001256673"/>
    </source>
</evidence>
<keyword evidence="3" id="KW-1185">Reference proteome</keyword>
<keyword evidence="1" id="KW-0732">Signal</keyword>
<feature type="signal peptide" evidence="1">
    <location>
        <begin position="1"/>
        <end position="32"/>
    </location>
</feature>
<gene>
    <name evidence="2" type="ORF">RWH43_07800</name>
</gene>
<evidence type="ECO:0000313" key="2">
    <source>
        <dbReference type="EMBL" id="MDU0326658.1"/>
    </source>
</evidence>
<protein>
    <submittedName>
        <fullName evidence="2">Uncharacterized protein</fullName>
    </submittedName>
</protein>